<evidence type="ECO:0008006" key="14">
    <source>
        <dbReference type="Google" id="ProtNLM"/>
    </source>
</evidence>
<dbReference type="AlphaFoldDB" id="A0A6L5B762"/>
<dbReference type="GO" id="GO:0016705">
    <property type="term" value="F:oxidoreductase activity, acting on paired donors, with incorporation or reduction of molecular oxygen"/>
    <property type="evidence" value="ECO:0007669"/>
    <property type="project" value="InterPro"/>
</dbReference>
<keyword evidence="4 11" id="KW-0812">Transmembrane</keyword>
<evidence type="ECO:0000256" key="6">
    <source>
        <dbReference type="ARBA" id="ARBA00022989"/>
    </source>
</evidence>
<keyword evidence="6 11" id="KW-1133">Transmembrane helix</keyword>
<evidence type="ECO:0000256" key="8">
    <source>
        <dbReference type="ARBA" id="ARBA00023004"/>
    </source>
</evidence>
<gene>
    <name evidence="12" type="ORF">AG4045_006302</name>
</gene>
<evidence type="ECO:0000313" key="13">
    <source>
        <dbReference type="Proteomes" id="UP000593563"/>
    </source>
</evidence>
<feature type="transmembrane region" description="Helical" evidence="11">
    <location>
        <begin position="6"/>
        <end position="22"/>
    </location>
</feature>
<evidence type="ECO:0000313" key="12">
    <source>
        <dbReference type="EMBL" id="KAF1001430.1"/>
    </source>
</evidence>
<keyword evidence="7" id="KW-0560">Oxidoreductase</keyword>
<dbReference type="PANTHER" id="PTHR24282">
    <property type="entry name" value="CYTOCHROME P450 FAMILY MEMBER"/>
    <property type="match status" value="1"/>
</dbReference>
<dbReference type="GO" id="GO:0020037">
    <property type="term" value="F:heme binding"/>
    <property type="evidence" value="ECO:0007669"/>
    <property type="project" value="InterPro"/>
</dbReference>
<comment type="subcellular location">
    <subcellularLocation>
        <location evidence="1">Membrane</location>
    </subcellularLocation>
</comment>
<organism evidence="12 13">
    <name type="scientific">Apium graveolens</name>
    <name type="common">Celery</name>
    <dbReference type="NCBI Taxonomy" id="4045"/>
    <lineage>
        <taxon>Eukaryota</taxon>
        <taxon>Viridiplantae</taxon>
        <taxon>Streptophyta</taxon>
        <taxon>Embryophyta</taxon>
        <taxon>Tracheophyta</taxon>
        <taxon>Spermatophyta</taxon>
        <taxon>Magnoliopsida</taxon>
        <taxon>eudicotyledons</taxon>
        <taxon>Gunneridae</taxon>
        <taxon>Pentapetalae</taxon>
        <taxon>asterids</taxon>
        <taxon>campanulids</taxon>
        <taxon>Apiales</taxon>
        <taxon>Apiaceae</taxon>
        <taxon>Apioideae</taxon>
        <taxon>apioid superclade</taxon>
        <taxon>Apieae</taxon>
        <taxon>Apium</taxon>
    </lineage>
</organism>
<dbReference type="InterPro" id="IPR001128">
    <property type="entry name" value="Cyt_P450"/>
</dbReference>
<dbReference type="Gene3D" id="1.10.630.10">
    <property type="entry name" value="Cytochrome P450"/>
    <property type="match status" value="1"/>
</dbReference>
<evidence type="ECO:0000256" key="9">
    <source>
        <dbReference type="ARBA" id="ARBA00023033"/>
    </source>
</evidence>
<dbReference type="PANTHER" id="PTHR24282:SF255">
    <property type="entry name" value="CYTOCHROME P450 72A11-RELATED"/>
    <property type="match status" value="1"/>
</dbReference>
<dbReference type="SUPFAM" id="SSF48264">
    <property type="entry name" value="Cytochrome P450"/>
    <property type="match status" value="1"/>
</dbReference>
<keyword evidence="10 11" id="KW-0472">Membrane</keyword>
<sequence>MDATIASIVISVIALVIFKYTIKQANKYWFRPKKMEKRLREIGFKGNPYRIIFGDSKDVDRMRAQVTSKPMELSAISYSVFYHITYICSRSKKYFIWFGMKPRLSILDPMLVKDILSRPNEFRKPGNDQMGTNMVPSIVESCLEKIEKWNLSLASKESIEVDMVQEIDPLIGDIMCKTVVAGPISEESKRMYQLRIMMNQQAAKLARLMFFPGWWSLQTQEVKTIKAAHKETQSLVKKMVTRRLEEMKNGASNQGDMLSSMLEAFQDEASGVSLDDVIEECRSFSFIGKESTARPLVWMLYVLARYPDWQERAREEVLQIFGDQKPNVDGLNKLKI</sequence>
<name>A0A6L5B762_APIGR</name>
<dbReference type="GO" id="GO:0016020">
    <property type="term" value="C:membrane"/>
    <property type="evidence" value="ECO:0007669"/>
    <property type="project" value="UniProtKB-SubCell"/>
</dbReference>
<keyword evidence="8" id="KW-0408">Iron</keyword>
<dbReference type="InterPro" id="IPR050665">
    <property type="entry name" value="Cytochrome_P450_Monooxygen"/>
</dbReference>
<reference evidence="12" key="1">
    <citation type="submission" date="2020-01" db="EMBL/GenBank/DDBJ databases">
        <title>The Celery Genome Sequence Reveals Sequential Paleo-tetraploidization, Resistance Gene Elimination, Karyotype Evolution, and Functional Innovation in Apiales.</title>
        <authorList>
            <person name="Song X."/>
        </authorList>
    </citation>
    <scope>NUCLEOTIDE SEQUENCE</scope>
    <source>
        <tissue evidence="12">Leaf</tissue>
    </source>
</reference>
<comment type="caution">
    <text evidence="12">The sequence shown here is derived from an EMBL/GenBank/DDBJ whole genome shotgun (WGS) entry which is preliminary data.</text>
</comment>
<evidence type="ECO:0000256" key="4">
    <source>
        <dbReference type="ARBA" id="ARBA00022692"/>
    </source>
</evidence>
<dbReference type="GO" id="GO:0005506">
    <property type="term" value="F:iron ion binding"/>
    <property type="evidence" value="ECO:0007669"/>
    <property type="project" value="InterPro"/>
</dbReference>
<evidence type="ECO:0000256" key="3">
    <source>
        <dbReference type="ARBA" id="ARBA00022617"/>
    </source>
</evidence>
<feature type="non-terminal residue" evidence="12">
    <location>
        <position position="336"/>
    </location>
</feature>
<evidence type="ECO:0000256" key="5">
    <source>
        <dbReference type="ARBA" id="ARBA00022723"/>
    </source>
</evidence>
<dbReference type="GO" id="GO:0004497">
    <property type="term" value="F:monooxygenase activity"/>
    <property type="evidence" value="ECO:0007669"/>
    <property type="project" value="UniProtKB-KW"/>
</dbReference>
<dbReference type="Proteomes" id="UP000593563">
    <property type="component" value="Unassembled WGS sequence"/>
</dbReference>
<protein>
    <recommendedName>
        <fullName evidence="14">Cytochrome P450</fullName>
    </recommendedName>
</protein>
<comment type="similarity">
    <text evidence="2">Belongs to the cytochrome P450 family.</text>
</comment>
<dbReference type="Pfam" id="PF00067">
    <property type="entry name" value="p450"/>
    <property type="match status" value="1"/>
</dbReference>
<dbReference type="EMBL" id="WRXP01004486">
    <property type="protein sequence ID" value="KAF1001430.1"/>
    <property type="molecule type" value="Genomic_DNA"/>
</dbReference>
<keyword evidence="5" id="KW-0479">Metal-binding</keyword>
<evidence type="ECO:0000256" key="10">
    <source>
        <dbReference type="ARBA" id="ARBA00023136"/>
    </source>
</evidence>
<evidence type="ECO:0000256" key="7">
    <source>
        <dbReference type="ARBA" id="ARBA00023002"/>
    </source>
</evidence>
<keyword evidence="13" id="KW-1185">Reference proteome</keyword>
<evidence type="ECO:0000256" key="2">
    <source>
        <dbReference type="ARBA" id="ARBA00010617"/>
    </source>
</evidence>
<keyword evidence="9" id="KW-0503">Monooxygenase</keyword>
<accession>A0A6L5B762</accession>
<evidence type="ECO:0000256" key="1">
    <source>
        <dbReference type="ARBA" id="ARBA00004370"/>
    </source>
</evidence>
<keyword evidence="3" id="KW-0349">Heme</keyword>
<dbReference type="InterPro" id="IPR036396">
    <property type="entry name" value="Cyt_P450_sf"/>
</dbReference>
<evidence type="ECO:0000256" key="11">
    <source>
        <dbReference type="SAM" id="Phobius"/>
    </source>
</evidence>
<proteinExistence type="inferred from homology"/>